<proteinExistence type="inferred from homology"/>
<dbReference type="AlphaFoldDB" id="A0A8I6S8M2"/>
<feature type="region of interest" description="Disordered" evidence="3">
    <location>
        <begin position="50"/>
        <end position="77"/>
    </location>
</feature>
<dbReference type="KEGG" id="clec:106673141"/>
<comment type="similarity">
    <text evidence="1">Belongs to the OSBP family.</text>
</comment>
<protein>
    <submittedName>
        <fullName evidence="4">Uncharacterized protein</fullName>
    </submittedName>
</protein>
<organism evidence="4 5">
    <name type="scientific">Cimex lectularius</name>
    <name type="common">Bed bug</name>
    <name type="synonym">Acanthia lectularia</name>
    <dbReference type="NCBI Taxonomy" id="79782"/>
    <lineage>
        <taxon>Eukaryota</taxon>
        <taxon>Metazoa</taxon>
        <taxon>Ecdysozoa</taxon>
        <taxon>Arthropoda</taxon>
        <taxon>Hexapoda</taxon>
        <taxon>Insecta</taxon>
        <taxon>Pterygota</taxon>
        <taxon>Neoptera</taxon>
        <taxon>Paraneoptera</taxon>
        <taxon>Hemiptera</taxon>
        <taxon>Heteroptera</taxon>
        <taxon>Panheteroptera</taxon>
        <taxon>Cimicomorpha</taxon>
        <taxon>Cimicidae</taxon>
        <taxon>Cimex</taxon>
    </lineage>
</organism>
<dbReference type="InterPro" id="IPR037239">
    <property type="entry name" value="OSBP_sf"/>
</dbReference>
<dbReference type="GO" id="GO:0005829">
    <property type="term" value="C:cytosol"/>
    <property type="evidence" value="ECO:0007669"/>
    <property type="project" value="TreeGrafter"/>
</dbReference>
<dbReference type="Gene3D" id="2.40.160.120">
    <property type="match status" value="1"/>
</dbReference>
<feature type="region of interest" description="Disordered" evidence="3">
    <location>
        <begin position="122"/>
        <end position="145"/>
    </location>
</feature>
<dbReference type="PANTHER" id="PTHR10972:SF205">
    <property type="entry name" value="OXYSTEROL-BINDING PROTEIN 1"/>
    <property type="match status" value="1"/>
</dbReference>
<sequence length="618" mass="73659">MEAKTVADFFYRRWRRQGAVEVHWRTLDDACTLHGEVDQLKVEDIGFHRDSDESVDEEECPDEKKNFTLDSSESEMSEPIPFIQSKKHTLKYLPQLENTDNIWYTEKDELVKKPDIEIQHESEEKKKIKAPPAGASITSAEEERKSEVEKVIEKKERSMWDEFLQDEWKELEPSSDQLIREVKQRRTSLPFKPTVHPRTYKNFTSRYVDWIQAPLEYYEPLSVLQKIAEDFEYTKLLDAASRVQDELKQICYIGAFSVTSLAMSPFRTAWQFIPLLGETYELDRTDDLGWYLLSECVSIKPPIIAQFCVSKEWICFQQFYYKVVYLRDEYVVAKQLSVYNLHFKSTGRHYTWKKRISFVCDAIEGHYCVHNIQNIDIVNNDINHVCHVLLTPYENWLEKQETVKGAVVDDENTVRWVFDGLWNMKIEMAQVKIQPGCSFDVILSRPLLYQGPRKVIWQLNLLPPECENFYNFSYFACNLNEFDATVPPTDSRRRSDIRTFEDGNWSLCEKLTKHVRQTDPCRCVDRRPVKELLFEKTLFLDHDRFQEDYQHSIWFTKTMVPVENTYEVDDCSEVDDYVSPKWHKRKYIKRKKEDMKCTYTGNYYYLKWLQEWEYSPIF</sequence>
<keyword evidence="5" id="KW-1185">Reference proteome</keyword>
<evidence type="ECO:0000256" key="1">
    <source>
        <dbReference type="ARBA" id="ARBA00008842"/>
    </source>
</evidence>
<dbReference type="SUPFAM" id="SSF144000">
    <property type="entry name" value="Oxysterol-binding protein-like"/>
    <property type="match status" value="1"/>
</dbReference>
<dbReference type="Proteomes" id="UP000494040">
    <property type="component" value="Unassembled WGS sequence"/>
</dbReference>
<name>A0A8I6S8M2_CIMLE</name>
<keyword evidence="2" id="KW-0597">Phosphoprotein</keyword>
<dbReference type="OrthoDB" id="1854502at2759"/>
<reference evidence="4" key="1">
    <citation type="submission" date="2022-01" db="UniProtKB">
        <authorList>
            <consortium name="EnsemblMetazoa"/>
        </authorList>
    </citation>
    <scope>IDENTIFICATION</scope>
</reference>
<accession>A0A8I6S8M2</accession>
<dbReference type="InterPro" id="IPR000648">
    <property type="entry name" value="Oxysterol-bd"/>
</dbReference>
<evidence type="ECO:0000256" key="2">
    <source>
        <dbReference type="ARBA" id="ARBA00022553"/>
    </source>
</evidence>
<dbReference type="GeneID" id="106673141"/>
<dbReference type="RefSeq" id="XP_014260632.1">
    <property type="nucleotide sequence ID" value="XM_014405146.2"/>
</dbReference>
<dbReference type="GO" id="GO:0097038">
    <property type="term" value="C:perinuclear endoplasmic reticulum"/>
    <property type="evidence" value="ECO:0007669"/>
    <property type="project" value="TreeGrafter"/>
</dbReference>
<dbReference type="PANTHER" id="PTHR10972">
    <property type="entry name" value="OXYSTEROL-BINDING PROTEIN-RELATED"/>
    <property type="match status" value="1"/>
</dbReference>
<dbReference type="EnsemblMetazoa" id="XM_014405146.2">
    <property type="protein sequence ID" value="XP_014260632.1"/>
    <property type="gene ID" value="LOC106673141"/>
</dbReference>
<evidence type="ECO:0000256" key="3">
    <source>
        <dbReference type="SAM" id="MobiDB-lite"/>
    </source>
</evidence>
<dbReference type="GO" id="GO:0032934">
    <property type="term" value="F:sterol binding"/>
    <property type="evidence" value="ECO:0007669"/>
    <property type="project" value="TreeGrafter"/>
</dbReference>
<evidence type="ECO:0000313" key="5">
    <source>
        <dbReference type="Proteomes" id="UP000494040"/>
    </source>
</evidence>
<evidence type="ECO:0000313" key="4">
    <source>
        <dbReference type="EnsemblMetazoa" id="XP_014260632.1"/>
    </source>
</evidence>
<dbReference type="GO" id="GO:0005886">
    <property type="term" value="C:plasma membrane"/>
    <property type="evidence" value="ECO:0007669"/>
    <property type="project" value="TreeGrafter"/>
</dbReference>
<dbReference type="Pfam" id="PF01237">
    <property type="entry name" value="Oxysterol_BP"/>
    <property type="match status" value="1"/>
</dbReference>